<protein>
    <submittedName>
        <fullName evidence="2">Uncharacterized protein</fullName>
    </submittedName>
</protein>
<reference evidence="2" key="1">
    <citation type="submission" date="2024-07" db="EMBL/GenBank/DDBJ databases">
        <authorList>
            <person name="fu j."/>
        </authorList>
    </citation>
    <scope>NUCLEOTIDE SEQUENCE</scope>
    <source>
        <strain evidence="2">P10A9</strain>
    </source>
</reference>
<evidence type="ECO:0000313" key="2">
    <source>
        <dbReference type="EMBL" id="XDP45441.1"/>
    </source>
</evidence>
<proteinExistence type="predicted"/>
<dbReference type="KEGG" id="spue:AB5L97_19635"/>
<gene>
    <name evidence="2" type="ORF">AB5L97_19635</name>
</gene>
<dbReference type="RefSeq" id="WP_369045975.1">
    <property type="nucleotide sequence ID" value="NZ_CP163302.1"/>
</dbReference>
<dbReference type="EMBL" id="CP163302">
    <property type="protein sequence ID" value="XDP45441.1"/>
    <property type="molecule type" value="Genomic_DNA"/>
</dbReference>
<evidence type="ECO:0000256" key="1">
    <source>
        <dbReference type="SAM" id="MobiDB-lite"/>
    </source>
</evidence>
<feature type="region of interest" description="Disordered" evidence="1">
    <location>
        <begin position="1"/>
        <end position="46"/>
    </location>
</feature>
<feature type="compositionally biased region" description="Low complexity" evidence="1">
    <location>
        <begin position="10"/>
        <end position="26"/>
    </location>
</feature>
<organism evidence="2">
    <name type="scientific">Sinomonas puerhi</name>
    <dbReference type="NCBI Taxonomy" id="3238584"/>
    <lineage>
        <taxon>Bacteria</taxon>
        <taxon>Bacillati</taxon>
        <taxon>Actinomycetota</taxon>
        <taxon>Actinomycetes</taxon>
        <taxon>Micrococcales</taxon>
        <taxon>Micrococcaceae</taxon>
        <taxon>Sinomonas</taxon>
    </lineage>
</organism>
<dbReference type="AlphaFoldDB" id="A0AB39L3P7"/>
<accession>A0AB39L3P7</accession>
<name>A0AB39L3P7_9MICC</name>
<sequence>MSSRQTLHLPNTQPQPAANTQAANTPSSAGSGTARPRPSEEVTTMGRRIRRVLSAIGSARIDSVRIDAHRDTVERELGLSRPIL</sequence>